<organism evidence="2 3">
    <name type="scientific">Micromonospora cremea</name>
    <dbReference type="NCBI Taxonomy" id="709881"/>
    <lineage>
        <taxon>Bacteria</taxon>
        <taxon>Bacillati</taxon>
        <taxon>Actinomycetota</taxon>
        <taxon>Actinomycetes</taxon>
        <taxon>Micromonosporales</taxon>
        <taxon>Micromonosporaceae</taxon>
        <taxon>Micromonospora</taxon>
    </lineage>
</organism>
<evidence type="ECO:0000256" key="1">
    <source>
        <dbReference type="SAM" id="MobiDB-lite"/>
    </source>
</evidence>
<keyword evidence="3" id="KW-1185">Reference proteome</keyword>
<dbReference type="InterPro" id="IPR053847">
    <property type="entry name" value="DUF6928"/>
</dbReference>
<protein>
    <submittedName>
        <fullName evidence="2">Uncharacterized protein</fullName>
    </submittedName>
</protein>
<feature type="region of interest" description="Disordered" evidence="1">
    <location>
        <begin position="106"/>
        <end position="139"/>
    </location>
</feature>
<evidence type="ECO:0000313" key="2">
    <source>
        <dbReference type="EMBL" id="SIN32745.1"/>
    </source>
</evidence>
<proteinExistence type="predicted"/>
<evidence type="ECO:0000313" key="3">
    <source>
        <dbReference type="Proteomes" id="UP000185124"/>
    </source>
</evidence>
<dbReference type="Pfam" id="PF21997">
    <property type="entry name" value="DUF6928"/>
    <property type="match status" value="1"/>
</dbReference>
<reference evidence="3" key="1">
    <citation type="submission" date="2016-12" db="EMBL/GenBank/DDBJ databases">
        <authorList>
            <person name="Varghese N."/>
            <person name="Submissions S."/>
        </authorList>
    </citation>
    <scope>NUCLEOTIDE SEQUENCE [LARGE SCALE GENOMIC DNA]</scope>
    <source>
        <strain evidence="3">DSM 45599</strain>
    </source>
</reference>
<sequence length="139" mass="15009">MGAKTALLAFADGEIRSALLGATRSERAETEALVRQVHPGYVVEPADDGTLLDDINPPDDITYATKLAGLELFCDWRLVFDRPSELPEHLRQAGVGSAGVWPKIIRHRSGTTKPDKPCQTSRGVDDGCAGQPGDRSGRR</sequence>
<dbReference type="OrthoDB" id="4772769at2"/>
<dbReference type="AlphaFoldDB" id="A0A1N6AFD3"/>
<name>A0A1N6AFD3_9ACTN</name>
<dbReference type="RefSeq" id="WP_074316586.1">
    <property type="nucleotide sequence ID" value="NZ_FSQT01000002.1"/>
</dbReference>
<dbReference type="EMBL" id="FSQT01000002">
    <property type="protein sequence ID" value="SIN32745.1"/>
    <property type="molecule type" value="Genomic_DNA"/>
</dbReference>
<gene>
    <name evidence="2" type="ORF">SAMN04489832_5432</name>
</gene>
<dbReference type="Proteomes" id="UP000185124">
    <property type="component" value="Unassembled WGS sequence"/>
</dbReference>
<accession>A0A1N6AFD3</accession>